<dbReference type="Proteomes" id="UP001497700">
    <property type="component" value="Unassembled WGS sequence"/>
</dbReference>
<proteinExistence type="predicted"/>
<evidence type="ECO:0000313" key="1">
    <source>
        <dbReference type="EMBL" id="KAI4862688.1"/>
    </source>
</evidence>
<gene>
    <name evidence="1" type="ORF">F4820DRAFT_460010</name>
</gene>
<dbReference type="EMBL" id="MU393520">
    <property type="protein sequence ID" value="KAI4862688.1"/>
    <property type="molecule type" value="Genomic_DNA"/>
</dbReference>
<accession>A0ACB9YTL7</accession>
<keyword evidence="2" id="KW-1185">Reference proteome</keyword>
<evidence type="ECO:0000313" key="2">
    <source>
        <dbReference type="Proteomes" id="UP001497700"/>
    </source>
</evidence>
<name>A0ACB9YTL7_9PEZI</name>
<protein>
    <submittedName>
        <fullName evidence="1">Uncharacterized protein</fullName>
    </submittedName>
</protein>
<organism evidence="1 2">
    <name type="scientific">Hypoxylon rubiginosum</name>
    <dbReference type="NCBI Taxonomy" id="110542"/>
    <lineage>
        <taxon>Eukaryota</taxon>
        <taxon>Fungi</taxon>
        <taxon>Dikarya</taxon>
        <taxon>Ascomycota</taxon>
        <taxon>Pezizomycotina</taxon>
        <taxon>Sordariomycetes</taxon>
        <taxon>Xylariomycetidae</taxon>
        <taxon>Xylariales</taxon>
        <taxon>Hypoxylaceae</taxon>
        <taxon>Hypoxylon</taxon>
    </lineage>
</organism>
<reference evidence="1 2" key="1">
    <citation type="journal article" date="2022" name="New Phytol.">
        <title>Ecological generalism drives hyperdiversity of secondary metabolite gene clusters in xylarialean endophytes.</title>
        <authorList>
            <person name="Franco M.E.E."/>
            <person name="Wisecaver J.H."/>
            <person name="Arnold A.E."/>
            <person name="Ju Y.M."/>
            <person name="Slot J.C."/>
            <person name="Ahrendt S."/>
            <person name="Moore L.P."/>
            <person name="Eastman K.E."/>
            <person name="Scott K."/>
            <person name="Konkel Z."/>
            <person name="Mondo S.J."/>
            <person name="Kuo A."/>
            <person name="Hayes R.D."/>
            <person name="Haridas S."/>
            <person name="Andreopoulos B."/>
            <person name="Riley R."/>
            <person name="LaButti K."/>
            <person name="Pangilinan J."/>
            <person name="Lipzen A."/>
            <person name="Amirebrahimi M."/>
            <person name="Yan J."/>
            <person name="Adam C."/>
            <person name="Keymanesh K."/>
            <person name="Ng V."/>
            <person name="Louie K."/>
            <person name="Northen T."/>
            <person name="Drula E."/>
            <person name="Henrissat B."/>
            <person name="Hsieh H.M."/>
            <person name="Youens-Clark K."/>
            <person name="Lutzoni F."/>
            <person name="Miadlikowska J."/>
            <person name="Eastwood D.C."/>
            <person name="Hamelin R.C."/>
            <person name="Grigoriev I.V."/>
            <person name="U'Ren J.M."/>
        </authorList>
    </citation>
    <scope>NUCLEOTIDE SEQUENCE [LARGE SCALE GENOMIC DNA]</scope>
    <source>
        <strain evidence="1 2">CBS 119005</strain>
    </source>
</reference>
<comment type="caution">
    <text evidence="1">The sequence shown here is derived from an EMBL/GenBank/DDBJ whole genome shotgun (WGS) entry which is preliminary data.</text>
</comment>
<sequence length="1498" mass="167230">MPSSLSRVDNNSTISFSSPLLFSFFLSIASQEKKPFALRANPLIDKNHPDFLRMEEYFLRLLRQTRFTIEEILQNTFEPHEIRLFEPITGPLELTQLQNDNTLRFLRLLKTRFEGRTSTLQLKMAFLYFGLPVAPMRPGGSQAPELLDLDFGQNAVMFRADPLEFLDDYTERSYGDSSKRVTSTHFFRNPPTKVFSSLKLRGGSQVATETIPPGTDDGDGGEGNAEEEEAYLEGLKIAGFQGVITTTRSYDSFVEATDRLLGSRSGHNYKIRLQIWKVSEGEHHVVDETVGTVFHDKNPAEGQTYDDASDPDFVEKIKDPVLRVLARWFRDEKGLDAHVCFVEYDLEDKPDAVTPYFGPDDGLIPLTDQVNRQAVYMRIPPNLQPTHKSNQFVPQYLKAMQSLFPDKPHQYIEFKGYGITYGMLDPPPAVWDSILVTPAEGGVAGQTNLSPVEIPPDYVPVLVPGFNEYSTDFSSGSAFTKDDLKIRKPEEDRASIAKLTDVVFKAHPLLRGRADISIEVWVPGQDFTNTRISGERISLQDGDLGTPPADWRLLVHNFRRLRLHANQNKLSIVVRPVYDFYQIHARDQPNYQFALDINKVTLAEFKKQLQDNLFQEYQEGQVLYLSQTTWGENRNEFVITANTDEEGWKFITRRITEQNITVSVEDWTSDQEVNEDTTWGPRYHVGDLDELTSLFENPSQPKETPLPYGDRMNTLFKNSGNDLGGAERAARLRDRFFYSDPSIFANPAKPAIPLHAPPIETIISTGPNVPAFTTAMRTPTEVARLEKEVHTLRGNLLARIKECPYMECKRYFTFADGEGLARHLREDHKVFQCFLCTPEKDQTTLLNSDSVRRHFLLKHYDDLKEFFGAPARSGVKIKYCSRCGRDESKLNNPADIEHHEKQCKQTTEEVQTTWCPCCGEQRVPKSSHCPCGMYYSTTYSSDKQGYCEKCGMQYDGSMSQAYRKQHSRLCRPCGVNLASLTVPAKDKHIRACNKVPDGGDPVGTAFGHSARAVAGPSSEGELDADEILELLGGSGSRSKRRGDRQTRKKNRKSKKAEKKAKKAAALDPVPRRRKDSPDWDESMLGDASEPYKFMPEPHWRCSRCFRCAGVDVEEIELHMDEFGSCKIRRGLGTTKGAPMPNRSGWIATPEVEDYDFPKAYFKFVKKYPAYRFTMFPTHQKNVKKVWESPYDVNAAIGSIKDDPNYTGKGASIDAVQSIRLPWPPYQGKDIPAEEQEEFEEGPIITPVSEWDPEVPTETKEGRHKRKRHEQYDPSFESDDGTTTADSELEEEYSEAGAVPDPVANLDPDAPPTPKGRPGKKAKKTGGRPSSIATTSSSLYNRPSIGGASSRLSKYMHAPPTAVTTTPRMRPSSAGISSTATATATTPTTATTGGGGGSTTAPRAATFFPPHNAPSGSFGPISPSSSRNVFGTGRAGSLPPPSSARSHFTVSSLRSSDGRPSTSQSITTSTSWWPRPGSSRSGAPSTPSFKGQAGQKGSR</sequence>